<evidence type="ECO:0000256" key="1">
    <source>
        <dbReference type="SAM" id="MobiDB-lite"/>
    </source>
</evidence>
<evidence type="ECO:0000313" key="3">
    <source>
        <dbReference type="Proteomes" id="UP001391051"/>
    </source>
</evidence>
<comment type="caution">
    <text evidence="2">The sequence shown here is derived from an EMBL/GenBank/DDBJ whole genome shotgun (WGS) entry which is preliminary data.</text>
</comment>
<dbReference type="PANTHER" id="PTHR47784:SF5">
    <property type="entry name" value="STEROL UPTAKE CONTROL PROTEIN 2"/>
    <property type="match status" value="1"/>
</dbReference>
<reference evidence="2 3" key="1">
    <citation type="submission" date="2023-01" db="EMBL/GenBank/DDBJ databases">
        <title>Analysis of 21 Apiospora genomes using comparative genomics revels a genus with tremendous synthesis potential of carbohydrate active enzymes and secondary metabolites.</title>
        <authorList>
            <person name="Sorensen T."/>
        </authorList>
    </citation>
    <scope>NUCLEOTIDE SEQUENCE [LARGE SCALE GENOMIC DNA]</scope>
    <source>
        <strain evidence="2 3">CBS 24483</strain>
    </source>
</reference>
<evidence type="ECO:0000313" key="2">
    <source>
        <dbReference type="EMBL" id="KAK7965938.1"/>
    </source>
</evidence>
<dbReference type="Proteomes" id="UP001391051">
    <property type="component" value="Unassembled WGS sequence"/>
</dbReference>
<protein>
    <submittedName>
        <fullName evidence="2">Uncharacterized protein</fullName>
    </submittedName>
</protein>
<gene>
    <name evidence="2" type="ORF">PG986_000215</name>
</gene>
<feature type="compositionally biased region" description="Low complexity" evidence="1">
    <location>
        <begin position="8"/>
        <end position="27"/>
    </location>
</feature>
<feature type="region of interest" description="Disordered" evidence="1">
    <location>
        <begin position="1"/>
        <end position="76"/>
    </location>
</feature>
<dbReference type="InterPro" id="IPR053157">
    <property type="entry name" value="Sterol_Uptake_Regulator"/>
</dbReference>
<dbReference type="RefSeq" id="XP_066705330.1">
    <property type="nucleotide sequence ID" value="XM_066836437.1"/>
</dbReference>
<name>A0ABR1QTD0_9PEZI</name>
<proteinExistence type="predicted"/>
<dbReference type="PANTHER" id="PTHR47784">
    <property type="entry name" value="STEROL UPTAKE CONTROL PROTEIN 2"/>
    <property type="match status" value="1"/>
</dbReference>
<accession>A0ABR1QTD0</accession>
<feature type="compositionally biased region" description="Basic and acidic residues" evidence="1">
    <location>
        <begin position="45"/>
        <end position="59"/>
    </location>
</feature>
<organism evidence="2 3">
    <name type="scientific">Apiospora aurea</name>
    <dbReference type="NCBI Taxonomy" id="335848"/>
    <lineage>
        <taxon>Eukaryota</taxon>
        <taxon>Fungi</taxon>
        <taxon>Dikarya</taxon>
        <taxon>Ascomycota</taxon>
        <taxon>Pezizomycotina</taxon>
        <taxon>Sordariomycetes</taxon>
        <taxon>Xylariomycetidae</taxon>
        <taxon>Amphisphaeriales</taxon>
        <taxon>Apiosporaceae</taxon>
        <taxon>Apiospora</taxon>
    </lineage>
</organism>
<dbReference type="EMBL" id="JAQQWE010000001">
    <property type="protein sequence ID" value="KAK7965938.1"/>
    <property type="molecule type" value="Genomic_DNA"/>
</dbReference>
<keyword evidence="3" id="KW-1185">Reference proteome</keyword>
<sequence>MQYRSRQANNGGAAATAAASASTASNSPDARAPNAFLDAGASEHSGFDSENEHGHERDPYPYPDHAYGGSSSEELPESRERRIWELRLLHNDLTMGHPFNVTQPPEMNQLFRIDVPNMALRDGWDVLLYGIMAHSALHMWTRATTAQERDRLAILQQTYKSLMLREQAREVVSLTLHNADALCFSSLKILAHALALVQTLPVDPWQPPVEWLRMGKGAGAVFKAAAELVDQGNIDAKIMTFLKHPPVMIDGSTTIGSGSADAGAASAAGAADDDYATELDDPGVRKVYDEALGYTCSVARAIEGGESEDSVGRRLGGFAVLVPTDFTQFLIERRPRAMVVLAHFMSLWLDYEHVWIIGQAGERQIRGIRNSLPPAWRGKLDGLVGRLKGKGKGKEEEGRAGGPVSDLDLDLGWRFEGGRRDECAREPGDEACQRVLTRG</sequence>
<dbReference type="GeneID" id="92069499"/>